<feature type="chain" id="PRO_5004975895" evidence="2">
    <location>
        <begin position="19"/>
        <end position="179"/>
    </location>
</feature>
<evidence type="ECO:0000256" key="1">
    <source>
        <dbReference type="SAM" id="MobiDB-lite"/>
    </source>
</evidence>
<dbReference type="EMBL" id="ASPP01004355">
    <property type="protein sequence ID" value="ETO32256.1"/>
    <property type="molecule type" value="Genomic_DNA"/>
</dbReference>
<dbReference type="AlphaFoldDB" id="X6P206"/>
<gene>
    <name evidence="3" type="ORF">RFI_04861</name>
</gene>
<keyword evidence="4" id="KW-1185">Reference proteome</keyword>
<organism evidence="3 4">
    <name type="scientific">Reticulomyxa filosa</name>
    <dbReference type="NCBI Taxonomy" id="46433"/>
    <lineage>
        <taxon>Eukaryota</taxon>
        <taxon>Sar</taxon>
        <taxon>Rhizaria</taxon>
        <taxon>Retaria</taxon>
        <taxon>Foraminifera</taxon>
        <taxon>Monothalamids</taxon>
        <taxon>Reticulomyxidae</taxon>
        <taxon>Reticulomyxa</taxon>
    </lineage>
</organism>
<protein>
    <submittedName>
        <fullName evidence="3">Uncharacterized protein</fullName>
    </submittedName>
</protein>
<feature type="signal peptide" evidence="2">
    <location>
        <begin position="1"/>
        <end position="18"/>
    </location>
</feature>
<feature type="compositionally biased region" description="Polar residues" evidence="1">
    <location>
        <begin position="140"/>
        <end position="152"/>
    </location>
</feature>
<dbReference type="Proteomes" id="UP000023152">
    <property type="component" value="Unassembled WGS sequence"/>
</dbReference>
<evidence type="ECO:0000313" key="4">
    <source>
        <dbReference type="Proteomes" id="UP000023152"/>
    </source>
</evidence>
<name>X6P206_RETFI</name>
<keyword evidence="2" id="KW-0732">Signal</keyword>
<reference evidence="3 4" key="1">
    <citation type="journal article" date="2013" name="Curr. Biol.">
        <title>The Genome of the Foraminiferan Reticulomyxa filosa.</title>
        <authorList>
            <person name="Glockner G."/>
            <person name="Hulsmann N."/>
            <person name="Schleicher M."/>
            <person name="Noegel A.A."/>
            <person name="Eichinger L."/>
            <person name="Gallinger C."/>
            <person name="Pawlowski J."/>
            <person name="Sierra R."/>
            <person name="Euteneuer U."/>
            <person name="Pillet L."/>
            <person name="Moustafa A."/>
            <person name="Platzer M."/>
            <person name="Groth M."/>
            <person name="Szafranski K."/>
            <person name="Schliwa M."/>
        </authorList>
    </citation>
    <scope>NUCLEOTIDE SEQUENCE [LARGE SCALE GENOMIC DNA]</scope>
</reference>
<comment type="caution">
    <text evidence="3">The sequence shown here is derived from an EMBL/GenBank/DDBJ whole genome shotgun (WGS) entry which is preliminary data.</text>
</comment>
<evidence type="ECO:0000313" key="3">
    <source>
        <dbReference type="EMBL" id="ETO32256.1"/>
    </source>
</evidence>
<accession>X6P206</accession>
<sequence>MPLKIIFVIIFYLVILNTNRLNTDNFTTYWQNVSVLASQSGVVPSKDVITLGMTNTWLKINSILFESNIGTLFDSQQSNTSWEGIPSILDCPTNTDPWDIKGVMERERVNFESNAIGSGDESKNMDESNTIGSGDEPQNMDESNAIGSGDESQNMDEIIAIGSGDEPQNMDEIIAINQQ</sequence>
<feature type="region of interest" description="Disordered" evidence="1">
    <location>
        <begin position="112"/>
        <end position="156"/>
    </location>
</feature>
<evidence type="ECO:0000256" key="2">
    <source>
        <dbReference type="SAM" id="SignalP"/>
    </source>
</evidence>
<proteinExistence type="predicted"/>